<dbReference type="Proteomes" id="UP001409585">
    <property type="component" value="Unassembled WGS sequence"/>
</dbReference>
<dbReference type="Pfam" id="PF13977">
    <property type="entry name" value="TetR_C_6"/>
    <property type="match status" value="1"/>
</dbReference>
<proteinExistence type="predicted"/>
<feature type="DNA-binding region" description="H-T-H motif" evidence="5">
    <location>
        <begin position="31"/>
        <end position="50"/>
    </location>
</feature>
<dbReference type="InterPro" id="IPR036271">
    <property type="entry name" value="Tet_transcr_reg_TetR-rel_C_sf"/>
</dbReference>
<evidence type="ECO:0000313" key="7">
    <source>
        <dbReference type="EMBL" id="GAA4952380.1"/>
    </source>
</evidence>
<dbReference type="InterPro" id="IPR001647">
    <property type="entry name" value="HTH_TetR"/>
</dbReference>
<evidence type="ECO:0000256" key="1">
    <source>
        <dbReference type="ARBA" id="ARBA00022491"/>
    </source>
</evidence>
<dbReference type="Pfam" id="PF00440">
    <property type="entry name" value="TetR_N"/>
    <property type="match status" value="1"/>
</dbReference>
<keyword evidence="1" id="KW-0678">Repressor</keyword>
<sequence>MPAIIDHDQRRLEIAQAVESIVAATGVQAVTIREVGKVAGFSPTVITHYFQNKLELMTFTYVNARLRSTSRVEQQLAAEAGPLQCISQCFPTTEDRQTEWKVWFGFWGMVTENPNLKQEQSRGVEDSLNLFSRVYHAADARGELSGRADINALATRAQYLVDGIACLALQQPEMWTAEKQLATLEAELKLVQ</sequence>
<keyword evidence="3 5" id="KW-0238">DNA-binding</keyword>
<dbReference type="RefSeq" id="WP_345425800.1">
    <property type="nucleotide sequence ID" value="NZ_AP031496.1"/>
</dbReference>
<gene>
    <name evidence="7" type="ORF">GCM10025791_36320</name>
</gene>
<evidence type="ECO:0000256" key="4">
    <source>
        <dbReference type="ARBA" id="ARBA00023163"/>
    </source>
</evidence>
<dbReference type="Gene3D" id="1.10.357.10">
    <property type="entry name" value="Tetracycline Repressor, domain 2"/>
    <property type="match status" value="1"/>
</dbReference>
<keyword evidence="2" id="KW-0805">Transcription regulation</keyword>
<dbReference type="AlphaFoldDB" id="A0AAV3U634"/>
<comment type="caution">
    <text evidence="7">The sequence shown here is derived from an EMBL/GenBank/DDBJ whole genome shotgun (WGS) entry which is preliminary data.</text>
</comment>
<evidence type="ECO:0000256" key="3">
    <source>
        <dbReference type="ARBA" id="ARBA00023125"/>
    </source>
</evidence>
<evidence type="ECO:0000256" key="5">
    <source>
        <dbReference type="PROSITE-ProRule" id="PRU00335"/>
    </source>
</evidence>
<dbReference type="GO" id="GO:0003677">
    <property type="term" value="F:DNA binding"/>
    <property type="evidence" value="ECO:0007669"/>
    <property type="project" value="UniProtKB-UniRule"/>
</dbReference>
<dbReference type="InterPro" id="IPR009057">
    <property type="entry name" value="Homeodomain-like_sf"/>
</dbReference>
<protein>
    <recommendedName>
        <fullName evidence="6">HTH tetR-type domain-containing protein</fullName>
    </recommendedName>
</protein>
<evidence type="ECO:0000313" key="8">
    <source>
        <dbReference type="Proteomes" id="UP001409585"/>
    </source>
</evidence>
<dbReference type="PROSITE" id="PS50977">
    <property type="entry name" value="HTH_TETR_2"/>
    <property type="match status" value="1"/>
</dbReference>
<dbReference type="InterPro" id="IPR039538">
    <property type="entry name" value="BetI_C"/>
</dbReference>
<organism evidence="7 8">
    <name type="scientific">Halioxenophilus aromaticivorans</name>
    <dbReference type="NCBI Taxonomy" id="1306992"/>
    <lineage>
        <taxon>Bacteria</taxon>
        <taxon>Pseudomonadati</taxon>
        <taxon>Pseudomonadota</taxon>
        <taxon>Gammaproteobacteria</taxon>
        <taxon>Alteromonadales</taxon>
        <taxon>Alteromonadaceae</taxon>
        <taxon>Halioxenophilus</taxon>
    </lineage>
</organism>
<keyword evidence="8" id="KW-1185">Reference proteome</keyword>
<dbReference type="SUPFAM" id="SSF48498">
    <property type="entry name" value="Tetracyclin repressor-like, C-terminal domain"/>
    <property type="match status" value="1"/>
</dbReference>
<keyword evidence="4" id="KW-0804">Transcription</keyword>
<accession>A0AAV3U634</accession>
<evidence type="ECO:0000256" key="2">
    <source>
        <dbReference type="ARBA" id="ARBA00023015"/>
    </source>
</evidence>
<name>A0AAV3U634_9ALTE</name>
<dbReference type="EMBL" id="BAABLX010000029">
    <property type="protein sequence ID" value="GAA4952380.1"/>
    <property type="molecule type" value="Genomic_DNA"/>
</dbReference>
<reference evidence="8" key="1">
    <citation type="journal article" date="2019" name="Int. J. Syst. Evol. Microbiol.">
        <title>The Global Catalogue of Microorganisms (GCM) 10K type strain sequencing project: providing services to taxonomists for standard genome sequencing and annotation.</title>
        <authorList>
            <consortium name="The Broad Institute Genomics Platform"/>
            <consortium name="The Broad Institute Genome Sequencing Center for Infectious Disease"/>
            <person name="Wu L."/>
            <person name="Ma J."/>
        </authorList>
    </citation>
    <scope>NUCLEOTIDE SEQUENCE [LARGE SCALE GENOMIC DNA]</scope>
    <source>
        <strain evidence="8">JCM 19134</strain>
    </source>
</reference>
<evidence type="ECO:0000259" key="6">
    <source>
        <dbReference type="PROSITE" id="PS50977"/>
    </source>
</evidence>
<feature type="domain" description="HTH tetR-type" evidence="6">
    <location>
        <begin position="8"/>
        <end position="68"/>
    </location>
</feature>
<dbReference type="SUPFAM" id="SSF46689">
    <property type="entry name" value="Homeodomain-like"/>
    <property type="match status" value="1"/>
</dbReference>